<dbReference type="PANTHER" id="PTHR22573">
    <property type="entry name" value="PHOSPHOHEXOMUTASE FAMILY MEMBER"/>
    <property type="match status" value="1"/>
</dbReference>
<evidence type="ECO:0000256" key="6">
    <source>
        <dbReference type="ARBA" id="ARBA00022723"/>
    </source>
</evidence>
<protein>
    <recommendedName>
        <fullName evidence="4">phosphoglucomutase (alpha-D-glucose-1,6-bisphosphate-dependent)</fullName>
        <ecNumber evidence="4">5.4.2.2</ecNumber>
    </recommendedName>
</protein>
<feature type="domain" description="Alpha-D-phosphohexomutase alpha/beta/alpha" evidence="11">
    <location>
        <begin position="14"/>
        <end position="151"/>
    </location>
</feature>
<dbReference type="Proteomes" id="UP001480955">
    <property type="component" value="Unassembled WGS sequence"/>
</dbReference>
<dbReference type="GO" id="GO:0004614">
    <property type="term" value="F:phosphoglucomutase activity"/>
    <property type="evidence" value="ECO:0007669"/>
    <property type="project" value="UniProtKB-EC"/>
</dbReference>
<dbReference type="InterPro" id="IPR005844">
    <property type="entry name" value="A-D-PHexomutase_a/b/a-I"/>
</dbReference>
<dbReference type="PROSITE" id="PS00710">
    <property type="entry name" value="PGM_PMM"/>
    <property type="match status" value="1"/>
</dbReference>
<dbReference type="InterPro" id="IPR005845">
    <property type="entry name" value="A-D-PHexomutase_a/b/a-II"/>
</dbReference>
<evidence type="ECO:0000256" key="8">
    <source>
        <dbReference type="ARBA" id="ARBA00023235"/>
    </source>
</evidence>
<keyword evidence="7 9" id="KW-0460">Magnesium</keyword>
<feature type="domain" description="Alpha-D-phosphohexomutase alpha/beta/alpha" evidence="13">
    <location>
        <begin position="296"/>
        <end position="407"/>
    </location>
</feature>
<evidence type="ECO:0000259" key="12">
    <source>
        <dbReference type="Pfam" id="PF02879"/>
    </source>
</evidence>
<evidence type="ECO:0000313" key="15">
    <source>
        <dbReference type="Proteomes" id="UP001480955"/>
    </source>
</evidence>
<dbReference type="PANTHER" id="PTHR22573:SF2">
    <property type="entry name" value="PHOSPHOGLUCOMUTASE"/>
    <property type="match status" value="1"/>
</dbReference>
<proteinExistence type="inferred from homology"/>
<gene>
    <name evidence="14" type="ORF">ABS772_25210</name>
</gene>
<feature type="domain" description="Alpha-D-phosphohexomutase alpha/beta/alpha" evidence="12">
    <location>
        <begin position="184"/>
        <end position="286"/>
    </location>
</feature>
<dbReference type="InterPro" id="IPR016066">
    <property type="entry name" value="A-D-PHexomutase_CS"/>
</dbReference>
<comment type="similarity">
    <text evidence="3 9">Belongs to the phosphohexose mutase family.</text>
</comment>
<keyword evidence="6 9" id="KW-0479">Metal-binding</keyword>
<dbReference type="InterPro" id="IPR005846">
    <property type="entry name" value="A-D-PHexomutase_a/b/a-III"/>
</dbReference>
<feature type="region of interest" description="Disordered" evidence="10">
    <location>
        <begin position="1"/>
        <end position="22"/>
    </location>
</feature>
<dbReference type="Gene3D" id="3.40.120.10">
    <property type="entry name" value="Alpha-D-Glucose-1,6-Bisphosphate, subunit A, domain 3"/>
    <property type="match status" value="3"/>
</dbReference>
<dbReference type="InterPro" id="IPR045244">
    <property type="entry name" value="PGM"/>
</dbReference>
<name>A0ABV1QV70_9HYPH</name>
<dbReference type="Pfam" id="PF02880">
    <property type="entry name" value="PGM_PMM_III"/>
    <property type="match status" value="1"/>
</dbReference>
<dbReference type="InterPro" id="IPR016055">
    <property type="entry name" value="A-D-PHexomutase_a/b/a-I/II/III"/>
</dbReference>
<evidence type="ECO:0000256" key="3">
    <source>
        <dbReference type="ARBA" id="ARBA00010231"/>
    </source>
</evidence>
<dbReference type="Gene3D" id="3.30.310.50">
    <property type="entry name" value="Alpha-D-phosphohexomutase, C-terminal domain"/>
    <property type="match status" value="1"/>
</dbReference>
<organism evidence="14 15">
    <name type="scientific">Methylorubrum podarium</name>
    <dbReference type="NCBI Taxonomy" id="200476"/>
    <lineage>
        <taxon>Bacteria</taxon>
        <taxon>Pseudomonadati</taxon>
        <taxon>Pseudomonadota</taxon>
        <taxon>Alphaproteobacteria</taxon>
        <taxon>Hyphomicrobiales</taxon>
        <taxon>Methylobacteriaceae</taxon>
        <taxon>Methylorubrum</taxon>
    </lineage>
</organism>
<comment type="catalytic activity">
    <reaction evidence="1">
        <text>alpha-D-glucose 1-phosphate = alpha-D-glucose 6-phosphate</text>
        <dbReference type="Rhea" id="RHEA:23536"/>
        <dbReference type="ChEBI" id="CHEBI:58225"/>
        <dbReference type="ChEBI" id="CHEBI:58601"/>
        <dbReference type="EC" id="5.4.2.2"/>
    </reaction>
</comment>
<accession>A0ABV1QV70</accession>
<evidence type="ECO:0000256" key="7">
    <source>
        <dbReference type="ARBA" id="ARBA00022842"/>
    </source>
</evidence>
<dbReference type="PRINTS" id="PR00509">
    <property type="entry name" value="PGMPMM"/>
</dbReference>
<evidence type="ECO:0000313" key="14">
    <source>
        <dbReference type="EMBL" id="MER2253226.1"/>
    </source>
</evidence>
<evidence type="ECO:0000259" key="13">
    <source>
        <dbReference type="Pfam" id="PF02880"/>
    </source>
</evidence>
<sequence>MASKRVPTSPYPDQKPGTSGLRKKVPVFRQPHYVQNFVQAIIDCIPDRKGATLVIGGDGRFFNEQVVQIALKIAAANGFGRVLVGQNGLLSTPAASCVIRKAEAVGGIVLSASHNPGGPEGDFGIKFNGSNGGPAPESVTAAIFERTKAIGDYRISDAPDLDLGRIGTTEIDGMTVEVIDPVADYAELMRTLFDFEALAKMFASGFRMRFDALSAVTGPYAKAILEGALGAAPGTVVNGEPKPDFGGHHPDPNPVHAHELFDLMHGADAPDFGAASDGDGDRNMIVAPGLFVTPSDSLAILAAHAHRAPGYAGGLAGVARSMPTSRAVDRVAAALKIEAFETPTGWKFFGNLLDAGRITLCGEESAGTGSNHVREKDGLWAVLLWLNILAATGKPAQELVRAHWAEYGRDYYTRHDYEEIDAGAANRLMEGLRGKLGALPGTRIGGLTVKAADDFRYVDPVDGSVTEAQGVRVTFEEDARIVYRLSGTGTAGATLRVYIERYEAARDRLELPVAEVLAPVVSVARELADIERLTGRAEPSVVT</sequence>
<keyword evidence="5" id="KW-0597">Phosphoprotein</keyword>
<dbReference type="EC" id="5.4.2.2" evidence="4"/>
<keyword evidence="15" id="KW-1185">Reference proteome</keyword>
<dbReference type="Pfam" id="PF02879">
    <property type="entry name" value="PGM_PMM_II"/>
    <property type="match status" value="1"/>
</dbReference>
<evidence type="ECO:0000256" key="5">
    <source>
        <dbReference type="ARBA" id="ARBA00022553"/>
    </source>
</evidence>
<evidence type="ECO:0000256" key="9">
    <source>
        <dbReference type="RuleBase" id="RU004326"/>
    </source>
</evidence>
<evidence type="ECO:0000256" key="2">
    <source>
        <dbReference type="ARBA" id="ARBA00001946"/>
    </source>
</evidence>
<comment type="cofactor">
    <cofactor evidence="2">
        <name>Mg(2+)</name>
        <dbReference type="ChEBI" id="CHEBI:18420"/>
    </cofactor>
</comment>
<dbReference type="InterPro" id="IPR005841">
    <property type="entry name" value="Alpha-D-phosphohexomutase_SF"/>
</dbReference>
<dbReference type="RefSeq" id="WP_350397421.1">
    <property type="nucleotide sequence ID" value="NZ_JBELQE010000131.1"/>
</dbReference>
<evidence type="ECO:0000256" key="1">
    <source>
        <dbReference type="ARBA" id="ARBA00000443"/>
    </source>
</evidence>
<evidence type="ECO:0000256" key="10">
    <source>
        <dbReference type="SAM" id="MobiDB-lite"/>
    </source>
</evidence>
<evidence type="ECO:0000259" key="11">
    <source>
        <dbReference type="Pfam" id="PF02878"/>
    </source>
</evidence>
<reference evidence="14 15" key="1">
    <citation type="submission" date="2024-06" db="EMBL/GenBank/DDBJ databases">
        <authorList>
            <person name="Campbell A.G."/>
        </authorList>
    </citation>
    <scope>NUCLEOTIDE SEQUENCE [LARGE SCALE GENOMIC DNA]</scope>
    <source>
        <strain evidence="14 15">EM12</strain>
    </source>
</reference>
<dbReference type="Pfam" id="PF02878">
    <property type="entry name" value="PGM_PMM_I"/>
    <property type="match status" value="1"/>
</dbReference>
<evidence type="ECO:0000256" key="4">
    <source>
        <dbReference type="ARBA" id="ARBA00012728"/>
    </source>
</evidence>
<dbReference type="SUPFAM" id="SSF55957">
    <property type="entry name" value="Phosphoglucomutase, C-terminal domain"/>
    <property type="match status" value="1"/>
</dbReference>
<dbReference type="NCBIfam" id="NF005737">
    <property type="entry name" value="PRK07564.1-1"/>
    <property type="match status" value="1"/>
</dbReference>
<dbReference type="SUPFAM" id="SSF53738">
    <property type="entry name" value="Phosphoglucomutase, first 3 domains"/>
    <property type="match status" value="3"/>
</dbReference>
<comment type="caution">
    <text evidence="14">The sequence shown here is derived from an EMBL/GenBank/DDBJ whole genome shotgun (WGS) entry which is preliminary data.</text>
</comment>
<dbReference type="EMBL" id="JBELQE010000131">
    <property type="protein sequence ID" value="MER2253226.1"/>
    <property type="molecule type" value="Genomic_DNA"/>
</dbReference>
<keyword evidence="8 14" id="KW-0413">Isomerase</keyword>
<dbReference type="InterPro" id="IPR036900">
    <property type="entry name" value="A-D-PHexomutase_C_sf"/>
</dbReference>
<dbReference type="Pfam" id="PF24947">
    <property type="entry name" value="PGM1_C_vert_fung"/>
    <property type="match status" value="1"/>
</dbReference>